<dbReference type="GO" id="GO:0061630">
    <property type="term" value="F:ubiquitin protein ligase activity"/>
    <property type="evidence" value="ECO:0007669"/>
    <property type="project" value="UniProtKB-EC"/>
</dbReference>
<dbReference type="Proteomes" id="UP000197138">
    <property type="component" value="Unassembled WGS sequence"/>
</dbReference>
<evidence type="ECO:0000256" key="9">
    <source>
        <dbReference type="ARBA" id="ARBA00022833"/>
    </source>
</evidence>
<evidence type="ECO:0000256" key="6">
    <source>
        <dbReference type="ARBA" id="ARBA00022723"/>
    </source>
</evidence>
<keyword evidence="9" id="KW-0862">Zinc</keyword>
<feature type="compositionally biased region" description="Acidic residues" evidence="12">
    <location>
        <begin position="34"/>
        <end position="47"/>
    </location>
</feature>
<evidence type="ECO:0000256" key="13">
    <source>
        <dbReference type="SAM" id="Phobius"/>
    </source>
</evidence>
<keyword evidence="5 13" id="KW-0812">Transmembrane</keyword>
<proteinExistence type="predicted"/>
<dbReference type="PANTHER" id="PTHR45977">
    <property type="entry name" value="TARGET OF ERK KINASE MPK-1"/>
    <property type="match status" value="1"/>
</dbReference>
<dbReference type="GO" id="GO:0008270">
    <property type="term" value="F:zinc ion binding"/>
    <property type="evidence" value="ECO:0007669"/>
    <property type="project" value="UniProtKB-KW"/>
</dbReference>
<feature type="transmembrane region" description="Helical" evidence="13">
    <location>
        <begin position="242"/>
        <end position="261"/>
    </location>
</feature>
<comment type="catalytic activity">
    <reaction evidence="1">
        <text>S-ubiquitinyl-[E2 ubiquitin-conjugating enzyme]-L-cysteine + [acceptor protein]-L-lysine = [E2 ubiquitin-conjugating enzyme]-L-cysteine + N(6)-ubiquitinyl-[acceptor protein]-L-lysine.</text>
        <dbReference type="EC" id="2.3.2.27"/>
    </reaction>
</comment>
<evidence type="ECO:0000313" key="15">
    <source>
        <dbReference type="Proteomes" id="UP000197138"/>
    </source>
</evidence>
<dbReference type="PANTHER" id="PTHR45977:SF19">
    <property type="entry name" value="RING-TYPE DOMAIN-CONTAINING PROTEIN"/>
    <property type="match status" value="1"/>
</dbReference>
<keyword evidence="11 13" id="KW-0472">Membrane</keyword>
<comment type="subcellular location">
    <subcellularLocation>
        <location evidence="2">Membrane</location>
        <topology evidence="2">Multi-pass membrane protein</topology>
    </subcellularLocation>
</comment>
<evidence type="ECO:0000313" key="14">
    <source>
        <dbReference type="EMBL" id="OWM73113.1"/>
    </source>
</evidence>
<keyword evidence="7" id="KW-0863">Zinc-finger</keyword>
<keyword evidence="8" id="KW-0833">Ubl conjugation pathway</keyword>
<evidence type="ECO:0000256" key="3">
    <source>
        <dbReference type="ARBA" id="ARBA00012483"/>
    </source>
</evidence>
<evidence type="ECO:0000256" key="8">
    <source>
        <dbReference type="ARBA" id="ARBA00022786"/>
    </source>
</evidence>
<dbReference type="EMBL" id="MTKT01003953">
    <property type="protein sequence ID" value="OWM73113.1"/>
    <property type="molecule type" value="Genomic_DNA"/>
</dbReference>
<organism evidence="14 15">
    <name type="scientific">Punica granatum</name>
    <name type="common">Pomegranate</name>
    <dbReference type="NCBI Taxonomy" id="22663"/>
    <lineage>
        <taxon>Eukaryota</taxon>
        <taxon>Viridiplantae</taxon>
        <taxon>Streptophyta</taxon>
        <taxon>Embryophyta</taxon>
        <taxon>Tracheophyta</taxon>
        <taxon>Spermatophyta</taxon>
        <taxon>Magnoliopsida</taxon>
        <taxon>eudicotyledons</taxon>
        <taxon>Gunneridae</taxon>
        <taxon>Pentapetalae</taxon>
        <taxon>rosids</taxon>
        <taxon>malvids</taxon>
        <taxon>Myrtales</taxon>
        <taxon>Lythraceae</taxon>
        <taxon>Punica</taxon>
    </lineage>
</organism>
<keyword evidence="4" id="KW-0808">Transferase</keyword>
<evidence type="ECO:0000256" key="10">
    <source>
        <dbReference type="ARBA" id="ARBA00022989"/>
    </source>
</evidence>
<feature type="compositionally biased region" description="Low complexity" evidence="12">
    <location>
        <begin position="48"/>
        <end position="58"/>
    </location>
</feature>
<evidence type="ECO:0000256" key="11">
    <source>
        <dbReference type="ARBA" id="ARBA00023136"/>
    </source>
</evidence>
<feature type="transmembrane region" description="Helical" evidence="13">
    <location>
        <begin position="218"/>
        <end position="237"/>
    </location>
</feature>
<keyword evidence="6" id="KW-0479">Metal-binding</keyword>
<dbReference type="AlphaFoldDB" id="A0A218WKK6"/>
<feature type="transmembrane region" description="Helical" evidence="13">
    <location>
        <begin position="190"/>
        <end position="212"/>
    </location>
</feature>
<name>A0A218WKK6_PUNGR</name>
<keyword evidence="10 13" id="KW-1133">Transmembrane helix</keyword>
<dbReference type="EC" id="2.3.2.27" evidence="3"/>
<sequence length="354" mass="39710">MNEYDPLHGAATGPSDPLLRRPVDPHHTSILLDDCADDDRSDGESSDDASSSSSSGSGLFSEGFATLSRPIVVLDFVWNLAFILVSVAVLLSTLKERPATPLRLWLSGYALQCAFHVGFICVEYRRADYDWLSSYGTERRQSEGDLGYHQCDLATCTTGKSEPVGVLFGRLISPDEQYTRWIKRLESANTIISSMWWVFGFYWIVVGGQALLQDSPRLYWLTVVFLVFDVFFVIFCIGMAFLVFLALFCFIPVVAMLYAVVLRPEGASEDVIRNLPKHRYRQASSLDAFDNFSKKGSSGTFMGVSNSNSCSSELVLHPDDSNMLTYERAEEMETENGKQGILRRFSSERNMYVM</sequence>
<evidence type="ECO:0000256" key="4">
    <source>
        <dbReference type="ARBA" id="ARBA00022679"/>
    </source>
</evidence>
<feature type="transmembrane region" description="Helical" evidence="13">
    <location>
        <begin position="76"/>
        <end position="94"/>
    </location>
</feature>
<evidence type="ECO:0000256" key="1">
    <source>
        <dbReference type="ARBA" id="ARBA00000900"/>
    </source>
</evidence>
<evidence type="ECO:0000256" key="5">
    <source>
        <dbReference type="ARBA" id="ARBA00022692"/>
    </source>
</evidence>
<accession>A0A218WKK6</accession>
<dbReference type="GO" id="GO:0016567">
    <property type="term" value="P:protein ubiquitination"/>
    <property type="evidence" value="ECO:0007669"/>
    <property type="project" value="TreeGrafter"/>
</dbReference>
<evidence type="ECO:0000256" key="2">
    <source>
        <dbReference type="ARBA" id="ARBA00004141"/>
    </source>
</evidence>
<feature type="compositionally biased region" description="Basic and acidic residues" evidence="12">
    <location>
        <begin position="18"/>
        <end position="27"/>
    </location>
</feature>
<reference evidence="15" key="1">
    <citation type="journal article" date="2017" name="Plant J.">
        <title>The pomegranate (Punica granatum L.) genome and the genomics of punicalagin biosynthesis.</title>
        <authorList>
            <person name="Qin G."/>
            <person name="Xu C."/>
            <person name="Ming R."/>
            <person name="Tang H."/>
            <person name="Guyot R."/>
            <person name="Kramer E.M."/>
            <person name="Hu Y."/>
            <person name="Yi X."/>
            <person name="Qi Y."/>
            <person name="Xu X."/>
            <person name="Gao Z."/>
            <person name="Pan H."/>
            <person name="Jian J."/>
            <person name="Tian Y."/>
            <person name="Yue Z."/>
            <person name="Xu Y."/>
        </authorList>
    </citation>
    <scope>NUCLEOTIDE SEQUENCE [LARGE SCALE GENOMIC DNA]</scope>
    <source>
        <strain evidence="15">cv. Dabenzi</strain>
    </source>
</reference>
<evidence type="ECO:0000256" key="12">
    <source>
        <dbReference type="SAM" id="MobiDB-lite"/>
    </source>
</evidence>
<gene>
    <name evidence="14" type="ORF">CDL15_Pgr001227</name>
</gene>
<dbReference type="GO" id="GO:0006511">
    <property type="term" value="P:ubiquitin-dependent protein catabolic process"/>
    <property type="evidence" value="ECO:0007669"/>
    <property type="project" value="TreeGrafter"/>
</dbReference>
<dbReference type="GO" id="GO:0016020">
    <property type="term" value="C:membrane"/>
    <property type="evidence" value="ECO:0007669"/>
    <property type="project" value="UniProtKB-SubCell"/>
</dbReference>
<dbReference type="GO" id="GO:0000325">
    <property type="term" value="C:plant-type vacuole"/>
    <property type="evidence" value="ECO:0007669"/>
    <property type="project" value="TreeGrafter"/>
</dbReference>
<feature type="region of interest" description="Disordered" evidence="12">
    <location>
        <begin position="1"/>
        <end position="58"/>
    </location>
</feature>
<evidence type="ECO:0000256" key="7">
    <source>
        <dbReference type="ARBA" id="ARBA00022771"/>
    </source>
</evidence>
<protein>
    <recommendedName>
        <fullName evidence="3">RING-type E3 ubiquitin transferase</fullName>
        <ecNumber evidence="3">2.3.2.27</ecNumber>
    </recommendedName>
</protein>
<comment type="caution">
    <text evidence="14">The sequence shown here is derived from an EMBL/GenBank/DDBJ whole genome shotgun (WGS) entry which is preliminary data.</text>
</comment>